<gene>
    <name evidence="1" type="ORF">GAK31_03982</name>
</gene>
<dbReference type="Proteomes" id="UP000487117">
    <property type="component" value="Unassembled WGS sequence"/>
</dbReference>
<accession>A0A7V8FCZ7</accession>
<evidence type="ECO:0000313" key="2">
    <source>
        <dbReference type="Proteomes" id="UP000487117"/>
    </source>
</evidence>
<dbReference type="EMBL" id="WNDS01000008">
    <property type="protein sequence ID" value="KAF1012765.1"/>
    <property type="molecule type" value="Genomic_DNA"/>
</dbReference>
<dbReference type="AlphaFoldDB" id="A0A7V8FCZ7"/>
<proteinExistence type="predicted"/>
<name>A0A7V8FCZ7_STEMA</name>
<sequence>MSMLVLLTLLNGPPKYGFHEVLPGSAMGPINCPEPPATIRTTEGRIYECRPEEGQDPYVDVTPPDDRSHWLLPFGSADPPRRGTGSYHAPEDWPFRSIISRGNPAAHNQEYFYIFDRQDVVIDSNAPQAIGDQMMEVRISRIRMWPSANVYYRLQRPQNGVFIDPYRSIERTSAAAYFALIIEGSNLCPVLDESFISDWPLPRATPSSESTYINGHCGEAYRIPSRFSDDDVRNPRYYTYPGFKAAGFNLLWSFQRHDEPERPVLDRKGECLALCTQDTPRASD</sequence>
<organism evidence="1 2">
    <name type="scientific">Stenotrophomonas maltophilia</name>
    <name type="common">Pseudomonas maltophilia</name>
    <name type="synonym">Xanthomonas maltophilia</name>
    <dbReference type="NCBI Taxonomy" id="40324"/>
    <lineage>
        <taxon>Bacteria</taxon>
        <taxon>Pseudomonadati</taxon>
        <taxon>Pseudomonadota</taxon>
        <taxon>Gammaproteobacteria</taxon>
        <taxon>Lysobacterales</taxon>
        <taxon>Lysobacteraceae</taxon>
        <taxon>Stenotrophomonas</taxon>
        <taxon>Stenotrophomonas maltophilia group</taxon>
    </lineage>
</organism>
<reference evidence="2" key="1">
    <citation type="journal article" date="2020" name="MBio">
        <title>Horizontal gene transfer to a defensive symbiont with a reduced genome amongst a multipartite beetle microbiome.</title>
        <authorList>
            <person name="Waterworth S.C."/>
            <person name="Florez L.V."/>
            <person name="Rees E.R."/>
            <person name="Hertweck C."/>
            <person name="Kaltenpoth M."/>
            <person name="Kwan J.C."/>
        </authorList>
    </citation>
    <scope>NUCLEOTIDE SEQUENCE [LARGE SCALE GENOMIC DNA]</scope>
</reference>
<protein>
    <submittedName>
        <fullName evidence="1">Uncharacterized protein</fullName>
    </submittedName>
</protein>
<comment type="caution">
    <text evidence="1">The sequence shown here is derived from an EMBL/GenBank/DDBJ whole genome shotgun (WGS) entry which is preliminary data.</text>
</comment>
<evidence type="ECO:0000313" key="1">
    <source>
        <dbReference type="EMBL" id="KAF1012765.1"/>
    </source>
</evidence>